<feature type="binding site" evidence="5">
    <location>
        <position position="217"/>
    </location>
    <ligand>
        <name>adenosylcob(III)alamin</name>
        <dbReference type="ChEBI" id="CHEBI:18408"/>
    </ligand>
</feature>
<dbReference type="NCBIfam" id="NF003971">
    <property type="entry name" value="PRK05465.1"/>
    <property type="match status" value="1"/>
</dbReference>
<dbReference type="InterPro" id="IPR009246">
    <property type="entry name" value="EutC"/>
</dbReference>
<dbReference type="GO" id="GO:0006520">
    <property type="term" value="P:amino acid metabolic process"/>
    <property type="evidence" value="ECO:0007669"/>
    <property type="project" value="InterPro"/>
</dbReference>
<comment type="caution">
    <text evidence="6">The sequence shown here is derived from an EMBL/GenBank/DDBJ whole genome shotgun (WGS) entry which is preliminary data.</text>
</comment>
<gene>
    <name evidence="5" type="primary">eutC</name>
    <name evidence="6" type="ORF">DHW29_05945</name>
</gene>
<evidence type="ECO:0000313" key="6">
    <source>
        <dbReference type="EMBL" id="HCK29763.1"/>
    </source>
</evidence>
<dbReference type="Gene3D" id="3.40.50.11240">
    <property type="entry name" value="Ethanolamine ammonia-lyase light chain (EutC)"/>
    <property type="match status" value="1"/>
</dbReference>
<dbReference type="GO" id="GO:0031471">
    <property type="term" value="C:ethanolamine degradation polyhedral organelle"/>
    <property type="evidence" value="ECO:0007669"/>
    <property type="project" value="UniProtKB-UniRule"/>
</dbReference>
<dbReference type="InterPro" id="IPR042251">
    <property type="entry name" value="EutC_C"/>
</dbReference>
<dbReference type="UniPathway" id="UPA00560"/>
<organism evidence="6 7">
    <name type="scientific">Acinetobacter ursingii</name>
    <dbReference type="NCBI Taxonomy" id="108980"/>
    <lineage>
        <taxon>Bacteria</taxon>
        <taxon>Pseudomonadati</taxon>
        <taxon>Pseudomonadota</taxon>
        <taxon>Gammaproteobacteria</taxon>
        <taxon>Moraxellales</taxon>
        <taxon>Moraxellaceae</taxon>
        <taxon>Acinetobacter</taxon>
    </lineage>
</organism>
<name>A0A3D2SL48_9GAMM</name>
<dbReference type="EC" id="4.3.1.7" evidence="5"/>
<comment type="similarity">
    <text evidence="5">Belongs to the EutC family.</text>
</comment>
<dbReference type="GO" id="GO:0009350">
    <property type="term" value="C:ethanolamine ammonia-lyase complex"/>
    <property type="evidence" value="ECO:0007669"/>
    <property type="project" value="UniProtKB-UniRule"/>
</dbReference>
<comment type="pathway">
    <text evidence="5">Amine and polyamine degradation; ethanolamine degradation.</text>
</comment>
<dbReference type="PIRSF" id="PIRSF018982">
    <property type="entry name" value="EutC"/>
    <property type="match status" value="1"/>
</dbReference>
<accession>A0A3D2SL48</accession>
<evidence type="ECO:0000256" key="3">
    <source>
        <dbReference type="ARBA" id="ARBA00023285"/>
    </source>
</evidence>
<dbReference type="HAMAP" id="MF_00601">
    <property type="entry name" value="EutC"/>
    <property type="match status" value="1"/>
</dbReference>
<sequence>MSLMKDTQYPQSLHEDVWSKLKNFTDARIALGRAGCSVPTKPLLEFQLAHAQAKDAVLQALDIELFKRKLSHLNHQLLLIQSCAVDKETYLKRPDLGRSLSENSRQELKHYQAQNPNKYDVVIVMGDGLSARAIDENAPVLIEHLMDEFKALKWSVAPLIIAQGSRVALGDEIAQILNAKMLVMLIGERPGLSSPDSLGIYYTYDAHLGCHDAMRNCISNVRPAGLPILIATQRLIALMKKSLQLDFSGVNLKDEHEMTVEHQQHETHLLF</sequence>
<comment type="cofactor">
    <cofactor evidence="5">
        <name>adenosylcob(III)alamin</name>
        <dbReference type="ChEBI" id="CHEBI:18408"/>
    </cofactor>
    <text evidence="5">Binds between the large and small subunits.</text>
</comment>
<dbReference type="GO" id="GO:0008851">
    <property type="term" value="F:ethanolamine ammonia-lyase activity"/>
    <property type="evidence" value="ECO:0007669"/>
    <property type="project" value="UniProtKB-UniRule"/>
</dbReference>
<dbReference type="Proteomes" id="UP000263596">
    <property type="component" value="Unassembled WGS sequence"/>
</dbReference>
<reference evidence="6 7" key="1">
    <citation type="journal article" date="2018" name="Nat. Biotechnol.">
        <title>A standardized bacterial taxonomy based on genome phylogeny substantially revises the tree of life.</title>
        <authorList>
            <person name="Parks D.H."/>
            <person name="Chuvochina M."/>
            <person name="Waite D.W."/>
            <person name="Rinke C."/>
            <person name="Skarshewski A."/>
            <person name="Chaumeil P.A."/>
            <person name="Hugenholtz P."/>
        </authorList>
    </citation>
    <scope>NUCLEOTIDE SEQUENCE [LARGE SCALE GENOMIC DNA]</scope>
    <source>
        <strain evidence="6">UBA9669</strain>
    </source>
</reference>
<dbReference type="InterPro" id="IPR042255">
    <property type="entry name" value="EutC_N"/>
</dbReference>
<dbReference type="GO" id="GO:0046336">
    <property type="term" value="P:ethanolamine catabolic process"/>
    <property type="evidence" value="ECO:0007669"/>
    <property type="project" value="UniProtKB-UniRule"/>
</dbReference>
<dbReference type="Pfam" id="PF05985">
    <property type="entry name" value="EutC"/>
    <property type="match status" value="1"/>
</dbReference>
<dbReference type="GO" id="GO:0031419">
    <property type="term" value="F:cobalamin binding"/>
    <property type="evidence" value="ECO:0007669"/>
    <property type="project" value="UniProtKB-UniRule"/>
</dbReference>
<dbReference type="EMBL" id="DPVE01000111">
    <property type="protein sequence ID" value="HCK29763.1"/>
    <property type="molecule type" value="Genomic_DNA"/>
</dbReference>
<keyword evidence="1 5" id="KW-0846">Cobalamin</keyword>
<keyword evidence="3 5" id="KW-0170">Cobalt</keyword>
<comment type="function">
    <text evidence="5">Catalyzes the deamination of various vicinal amino-alcohols to oxo compounds. Allows this organism to utilize ethanolamine as the sole source of nitrogen and carbon in the presence of external vitamin B12.</text>
</comment>
<keyword evidence="4 5" id="KW-1283">Bacterial microcompartment</keyword>
<dbReference type="AlphaFoldDB" id="A0A3D2SL48"/>
<proteinExistence type="inferred from homology"/>
<dbReference type="RefSeq" id="WP_049175262.1">
    <property type="nucleotide sequence ID" value="NZ_BKFK01000001.1"/>
</dbReference>
<evidence type="ECO:0000256" key="1">
    <source>
        <dbReference type="ARBA" id="ARBA00022628"/>
    </source>
</evidence>
<evidence type="ECO:0000256" key="5">
    <source>
        <dbReference type="HAMAP-Rule" id="MF_00601"/>
    </source>
</evidence>
<comment type="subunit">
    <text evidence="5">The basic unit is a heterodimer which dimerizes to form tetramers. The heterotetramers trimerize; 6 large subunits form a core ring with 6 small subunits projecting outwards.</text>
</comment>
<evidence type="ECO:0000256" key="2">
    <source>
        <dbReference type="ARBA" id="ARBA00023239"/>
    </source>
</evidence>
<evidence type="ECO:0000313" key="7">
    <source>
        <dbReference type="Proteomes" id="UP000263596"/>
    </source>
</evidence>
<feature type="binding site" evidence="5">
    <location>
        <position position="167"/>
    </location>
    <ligand>
        <name>adenosylcob(III)alamin</name>
        <dbReference type="ChEBI" id="CHEBI:18408"/>
    </ligand>
</feature>
<keyword evidence="2 5" id="KW-0456">Lyase</keyword>
<comment type="subcellular location">
    <subcellularLocation>
        <location evidence="5">Bacterial microcompartment</location>
    </subcellularLocation>
</comment>
<evidence type="ECO:0000256" key="4">
    <source>
        <dbReference type="ARBA" id="ARBA00024446"/>
    </source>
</evidence>
<dbReference type="PANTHER" id="PTHR39330">
    <property type="entry name" value="ETHANOLAMINE AMMONIA-LYASE LIGHT CHAIN"/>
    <property type="match status" value="1"/>
</dbReference>
<feature type="binding site" evidence="5">
    <location>
        <position position="188"/>
    </location>
    <ligand>
        <name>adenosylcob(III)alamin</name>
        <dbReference type="ChEBI" id="CHEBI:18408"/>
    </ligand>
</feature>
<dbReference type="Gene3D" id="1.10.30.40">
    <property type="entry name" value="Ethanolamine ammonia-lyase light chain (EutC), N-terminal domain"/>
    <property type="match status" value="1"/>
</dbReference>
<comment type="catalytic activity">
    <reaction evidence="5">
        <text>ethanolamine = acetaldehyde + NH4(+)</text>
        <dbReference type="Rhea" id="RHEA:15313"/>
        <dbReference type="ChEBI" id="CHEBI:15343"/>
        <dbReference type="ChEBI" id="CHEBI:28938"/>
        <dbReference type="ChEBI" id="CHEBI:57603"/>
        <dbReference type="EC" id="4.3.1.7"/>
    </reaction>
</comment>
<dbReference type="PANTHER" id="PTHR39330:SF1">
    <property type="entry name" value="ETHANOLAMINE AMMONIA-LYASE SMALL SUBUNIT"/>
    <property type="match status" value="1"/>
</dbReference>
<protein>
    <recommendedName>
        <fullName evidence="5">Ethanolamine ammonia-lyase small subunit</fullName>
        <shortName evidence="5">EAL small subunit</shortName>
        <ecNumber evidence="5">4.3.1.7</ecNumber>
    </recommendedName>
</protein>